<evidence type="ECO:0000313" key="1">
    <source>
        <dbReference type="EMBL" id="KAK8889038.1"/>
    </source>
</evidence>
<reference evidence="1 2" key="1">
    <citation type="submission" date="2024-04" db="EMBL/GenBank/DDBJ databases">
        <title>Tritrichomonas musculus Genome.</title>
        <authorList>
            <person name="Alves-Ferreira E."/>
            <person name="Grigg M."/>
            <person name="Lorenzi H."/>
            <person name="Galac M."/>
        </authorList>
    </citation>
    <scope>NUCLEOTIDE SEQUENCE [LARGE SCALE GENOMIC DNA]</scope>
    <source>
        <strain evidence="1 2">EAF2021</strain>
    </source>
</reference>
<organism evidence="1 2">
    <name type="scientific">Tritrichomonas musculus</name>
    <dbReference type="NCBI Taxonomy" id="1915356"/>
    <lineage>
        <taxon>Eukaryota</taxon>
        <taxon>Metamonada</taxon>
        <taxon>Parabasalia</taxon>
        <taxon>Tritrichomonadida</taxon>
        <taxon>Tritrichomonadidae</taxon>
        <taxon>Tritrichomonas</taxon>
    </lineage>
</organism>
<evidence type="ECO:0000313" key="2">
    <source>
        <dbReference type="Proteomes" id="UP001470230"/>
    </source>
</evidence>
<proteinExistence type="predicted"/>
<name>A0ABR2KDV9_9EUKA</name>
<sequence length="237" mass="26826">MDQVLNKLSEALQNKQPTAEYEQQIADSFENYLKLQQLPSLPIECLLRILDKGMGKITANQNCILMINAVPYHEYNSLRLIAKTNFHNVTDDVLLQLRQISMGDGTTLDLPMINELIAQREETRKFQDCVGPRRHTFTTKGVCTKCHNGKCPRPCEYEGLSYTHIYADDGRCNICGAPRCKYDGLHPFNYDGHCHICGKKQPTRCEIVGCQEIPGNPNCPICGKPLRKEGEEKPAEQ</sequence>
<keyword evidence="2" id="KW-1185">Reference proteome</keyword>
<dbReference type="EMBL" id="JAPFFF010000005">
    <property type="protein sequence ID" value="KAK8889038.1"/>
    <property type="molecule type" value="Genomic_DNA"/>
</dbReference>
<comment type="caution">
    <text evidence="1">The sequence shown here is derived from an EMBL/GenBank/DDBJ whole genome shotgun (WGS) entry which is preliminary data.</text>
</comment>
<dbReference type="Proteomes" id="UP001470230">
    <property type="component" value="Unassembled WGS sequence"/>
</dbReference>
<accession>A0ABR2KDV9</accession>
<protein>
    <submittedName>
        <fullName evidence="1">Uncharacterized protein</fullName>
    </submittedName>
</protein>
<gene>
    <name evidence="1" type="ORF">M9Y10_033781</name>
</gene>